<keyword evidence="7" id="KW-0969">Cilium</keyword>
<keyword evidence="11" id="KW-0966">Cell projection</keyword>
<evidence type="ECO:0000256" key="14">
    <source>
        <dbReference type="SAM" id="SignalP"/>
    </source>
</evidence>
<evidence type="ECO:0000259" key="15">
    <source>
        <dbReference type="Pfam" id="PF22841"/>
    </source>
</evidence>
<accession>A0ABM5C7T3</accession>
<dbReference type="InterPro" id="IPR053815">
    <property type="entry name" value="CATSPERE_Ig-like"/>
</dbReference>
<evidence type="ECO:0000256" key="8">
    <source>
        <dbReference type="ARBA" id="ARBA00023136"/>
    </source>
</evidence>
<dbReference type="InterPro" id="IPR053814">
    <property type="entry name" value="CATSPERD/E_C"/>
</dbReference>
<feature type="domain" description="CATSPERD/E C-terminal" evidence="19">
    <location>
        <begin position="730"/>
        <end position="925"/>
    </location>
</feature>
<dbReference type="InterPro" id="IPR028751">
    <property type="entry name" value="CATSPERD/E"/>
</dbReference>
<dbReference type="Pfam" id="PF22844">
    <property type="entry name" value="Beta-prop_CATSPERE"/>
    <property type="match status" value="1"/>
</dbReference>
<feature type="domain" description="CATSPERE second N-terminal" evidence="16">
    <location>
        <begin position="101"/>
        <end position="185"/>
    </location>
</feature>
<dbReference type="Proteomes" id="UP001652581">
    <property type="component" value="Chromosome 23"/>
</dbReference>
<dbReference type="PANTHER" id="PTHR33722">
    <property type="entry name" value="CATION CHANNEL SPERM-ASSOCIATED PROTEIN SUBUNIT DELTA-RELATED"/>
    <property type="match status" value="1"/>
</dbReference>
<evidence type="ECO:0000256" key="4">
    <source>
        <dbReference type="ARBA" id="ARBA00022729"/>
    </source>
</evidence>
<evidence type="ECO:0000256" key="7">
    <source>
        <dbReference type="ARBA" id="ARBA00023069"/>
    </source>
</evidence>
<dbReference type="Pfam" id="PF22843">
    <property type="entry name" value="CATSPERE_NTD2"/>
    <property type="match status" value="1"/>
</dbReference>
<evidence type="ECO:0000256" key="1">
    <source>
        <dbReference type="ARBA" id="ARBA00010246"/>
    </source>
</evidence>
<dbReference type="PANTHER" id="PTHR33722:SF3">
    <property type="entry name" value="CATION CHANNEL SPERM-ASSOCIATED AUXILIARY SUBUNIT EPSILON"/>
    <property type="match status" value="1"/>
</dbReference>
<evidence type="ECO:0000256" key="6">
    <source>
        <dbReference type="ARBA" id="ARBA00022989"/>
    </source>
</evidence>
<evidence type="ECO:0000259" key="16">
    <source>
        <dbReference type="Pfam" id="PF22843"/>
    </source>
</evidence>
<dbReference type="RefSeq" id="XP_072804713.1">
    <property type="nucleotide sequence ID" value="XM_072948612.1"/>
</dbReference>
<evidence type="ECO:0000256" key="5">
    <source>
        <dbReference type="ARBA" id="ARBA00022846"/>
    </source>
</evidence>
<keyword evidence="5" id="KW-0282">Flagellum</keyword>
<evidence type="ECO:0000259" key="19">
    <source>
        <dbReference type="Pfam" id="PF22850"/>
    </source>
</evidence>
<evidence type="ECO:0000313" key="21">
    <source>
        <dbReference type="RefSeq" id="XP_072804713.1"/>
    </source>
</evidence>
<sequence>MAAQGVAVLLSWLSCCGSALWRYSIKSPDYHIFSTRSTIQLEYEGTSFSEWSVPGTCSVKNKRSPKTELHCSAGIQVIKPIVTGPDLEEERYFPMENSYFCFLWYHKAINLPDNLTQVIVWVYDPESADPSELLWTADEPSLDSEALSKHLGAMGQKPTIHTTQRRKLYFPHEQMKNGAWHFSVPVTEDDVVTEIKGNEVAFFDCFVADTLFLVTFPLLKIPETPGFLPISSPRGSPLMASRANCVPSSVVVVADTETFQTNDSFHTWVKIRVPPNILTDDERHSVSDVNLTKDGIFFLINGILYIKNLTAFTRLGSNVNLPDNGIIGITSRKWCWLNYLLKDEGVRSSMAIWTENEVYLGYTFPKFVKIGTTEMLKKLVNMSSAATLTIHNVEYTGHPLELGLLLSYCITCEVTKTIYLVIYNEDTKQWVYQDFALDVTVDTFLHLYFTYSALPEFILWDKQRIYYYYHNLKDKGVLQTSTESGNLSRLSQDSNIHDVFIDYFGNILIKMENNVMFYSKVSAEDAVKLHLWTSNRIKSLISLNSSGQVYLIYVFENGEIQQQEYPLILEAHSAIFKTEEKCPYWEFHNSIFSAFYLLDKGQNLSFWALIVYPENTGLYIIVESYGPKILDKKQQVHYETALGYSIKNMTVTFSQNINYEAVDDYFTLQHQNTGLLLVQVRFSEFAKICPITQKVFQIAVGCDAKKFIAVKGFHKKECRHHDFYYRIEKTYLRDRPSKHLRVKYDREKYGCPLRLNFKEKFRPLLQLYNDESYVEDVEVNFIVWEIHGRDDYSFNNTMKKSGCLKEAQTWKSMTQLNKHLPLEEAWGPENYKHCFSYTIGKPGDLNQPYEIINKSNNNHLVWPMDHYGMYVFRVKILDPNYSFCNLTAVFAIETFGVIPSPRTYLVAAILFLLMLLFLSLLALSYLYYYLRIYSEFIDVPLHNPETKQKND</sequence>
<dbReference type="InterPro" id="IPR053817">
    <property type="entry name" value="CATSPERE_NTD2"/>
</dbReference>
<name>A0ABM5C7T3_VICPA</name>
<proteinExistence type="inferred from homology"/>
<evidence type="ECO:0000313" key="20">
    <source>
        <dbReference type="Proteomes" id="UP001652581"/>
    </source>
</evidence>
<comment type="subcellular location">
    <subcellularLocation>
        <location evidence="12">Cell projection</location>
        <location evidence="12">Cilium</location>
        <location evidence="12">Flagellum membrane</location>
        <topology evidence="12">Single-pass type I membrane protein</topology>
    </subcellularLocation>
</comment>
<keyword evidence="6 13" id="KW-1133">Transmembrane helix</keyword>
<dbReference type="GeneID" id="102542172"/>
<feature type="domain" description="CATSPERE beta-propeller" evidence="17">
    <location>
        <begin position="227"/>
        <end position="576"/>
    </location>
</feature>
<reference evidence="21" key="1">
    <citation type="submission" date="2025-08" db="UniProtKB">
        <authorList>
            <consortium name="RefSeq"/>
        </authorList>
    </citation>
    <scope>IDENTIFICATION</scope>
</reference>
<evidence type="ECO:0000256" key="10">
    <source>
        <dbReference type="ARBA" id="ARBA00023180"/>
    </source>
</evidence>
<keyword evidence="2" id="KW-1003">Cell membrane</keyword>
<evidence type="ECO:0000256" key="9">
    <source>
        <dbReference type="ARBA" id="ARBA00023157"/>
    </source>
</evidence>
<dbReference type="InterPro" id="IPR053818">
    <property type="entry name" value="CATSPERE_NTD1"/>
</dbReference>
<keyword evidence="10" id="KW-0325">Glycoprotein</keyword>
<evidence type="ECO:0000256" key="3">
    <source>
        <dbReference type="ARBA" id="ARBA00022692"/>
    </source>
</evidence>
<feature type="transmembrane region" description="Helical" evidence="13">
    <location>
        <begin position="904"/>
        <end position="928"/>
    </location>
</feature>
<feature type="domain" description="CATSPERE Ig-like" evidence="18">
    <location>
        <begin position="587"/>
        <end position="696"/>
    </location>
</feature>
<dbReference type="Pfam" id="PF22841">
    <property type="entry name" value="CATSPERE_NTD1"/>
    <property type="match status" value="1"/>
</dbReference>
<gene>
    <name evidence="21" type="primary">CATSPERE</name>
</gene>
<evidence type="ECO:0000256" key="2">
    <source>
        <dbReference type="ARBA" id="ARBA00022475"/>
    </source>
</evidence>
<protein>
    <submittedName>
        <fullName evidence="21">Cation channel sperm-associated auxiliary subunit epsilon isoform X1</fullName>
    </submittedName>
</protein>
<feature type="signal peptide" evidence="14">
    <location>
        <begin position="1"/>
        <end position="18"/>
    </location>
</feature>
<evidence type="ECO:0000256" key="12">
    <source>
        <dbReference type="ARBA" id="ARBA00037793"/>
    </source>
</evidence>
<feature type="domain" description="CATSPERE first N-terminal" evidence="15">
    <location>
        <begin position="8"/>
        <end position="93"/>
    </location>
</feature>
<dbReference type="InterPro" id="IPR053816">
    <property type="entry name" value="CATSPERE_beta-prop"/>
</dbReference>
<evidence type="ECO:0000259" key="17">
    <source>
        <dbReference type="Pfam" id="PF22844"/>
    </source>
</evidence>
<keyword evidence="9" id="KW-1015">Disulfide bond</keyword>
<keyword evidence="8 13" id="KW-0472">Membrane</keyword>
<evidence type="ECO:0000256" key="11">
    <source>
        <dbReference type="ARBA" id="ARBA00023273"/>
    </source>
</evidence>
<dbReference type="Pfam" id="PF22849">
    <property type="entry name" value="CATSPERE_Ig-like"/>
    <property type="match status" value="1"/>
</dbReference>
<organism evidence="20 21">
    <name type="scientific">Vicugna pacos</name>
    <name type="common">Alpaca</name>
    <name type="synonym">Lama pacos</name>
    <dbReference type="NCBI Taxonomy" id="30538"/>
    <lineage>
        <taxon>Eukaryota</taxon>
        <taxon>Metazoa</taxon>
        <taxon>Chordata</taxon>
        <taxon>Craniata</taxon>
        <taxon>Vertebrata</taxon>
        <taxon>Euteleostomi</taxon>
        <taxon>Mammalia</taxon>
        <taxon>Eutheria</taxon>
        <taxon>Laurasiatheria</taxon>
        <taxon>Artiodactyla</taxon>
        <taxon>Tylopoda</taxon>
        <taxon>Camelidae</taxon>
        <taxon>Vicugna</taxon>
    </lineage>
</organism>
<comment type="similarity">
    <text evidence="1">Belongs to the CATSPERD family.</text>
</comment>
<dbReference type="Pfam" id="PF22850">
    <property type="entry name" value="CATSPERD-E_C"/>
    <property type="match status" value="1"/>
</dbReference>
<keyword evidence="4 14" id="KW-0732">Signal</keyword>
<keyword evidence="3 13" id="KW-0812">Transmembrane</keyword>
<keyword evidence="20" id="KW-1185">Reference proteome</keyword>
<evidence type="ECO:0000256" key="13">
    <source>
        <dbReference type="SAM" id="Phobius"/>
    </source>
</evidence>
<feature type="chain" id="PRO_5046529435" evidence="14">
    <location>
        <begin position="19"/>
        <end position="951"/>
    </location>
</feature>
<evidence type="ECO:0000259" key="18">
    <source>
        <dbReference type="Pfam" id="PF22849"/>
    </source>
</evidence>